<dbReference type="GO" id="GO:0070273">
    <property type="term" value="F:phosphatidylinositol-4-phosphate binding"/>
    <property type="evidence" value="ECO:0007669"/>
    <property type="project" value="Ensembl"/>
</dbReference>
<gene>
    <name evidence="14" type="primary">GSDMD</name>
</gene>
<dbReference type="Pfam" id="PF17708">
    <property type="entry name" value="Gasdermin_C"/>
    <property type="match status" value="1"/>
</dbReference>
<dbReference type="GO" id="GO:0050729">
    <property type="term" value="P:positive regulation of inflammatory response"/>
    <property type="evidence" value="ECO:0007669"/>
    <property type="project" value="Ensembl"/>
</dbReference>
<dbReference type="GO" id="GO:0001786">
    <property type="term" value="F:phosphatidylserine binding"/>
    <property type="evidence" value="ECO:0007669"/>
    <property type="project" value="Ensembl"/>
</dbReference>
<reference evidence="14" key="2">
    <citation type="submission" date="2025-08" db="UniProtKB">
        <authorList>
            <consortium name="Ensembl"/>
        </authorList>
    </citation>
    <scope>IDENTIFICATION</scope>
</reference>
<comment type="similarity">
    <text evidence="3">Belongs to the gasdermin family.</text>
</comment>
<evidence type="ECO:0000256" key="2">
    <source>
        <dbReference type="ARBA" id="ARBA00004651"/>
    </source>
</evidence>
<dbReference type="GO" id="GO:0005615">
    <property type="term" value="C:extracellular space"/>
    <property type="evidence" value="ECO:0007669"/>
    <property type="project" value="Ensembl"/>
</dbReference>
<dbReference type="GO" id="GO:0032731">
    <property type="term" value="P:positive regulation of interleukin-1 beta production"/>
    <property type="evidence" value="ECO:0007669"/>
    <property type="project" value="Ensembl"/>
</dbReference>
<reference evidence="14" key="3">
    <citation type="submission" date="2025-09" db="UniProtKB">
        <authorList>
            <consortium name="Ensembl"/>
        </authorList>
    </citation>
    <scope>IDENTIFICATION</scope>
</reference>
<reference evidence="14 15" key="1">
    <citation type="journal article" date="2012" name="Nature">
        <title>The bonobo genome compared with the chimpanzee and human genomes.</title>
        <authorList>
            <person name="Prufer K."/>
            <person name="Munch K."/>
            <person name="Hellmann I."/>
            <person name="Akagi K."/>
            <person name="Miller J.R."/>
            <person name="Walenz B."/>
            <person name="Koren S."/>
            <person name="Sutton G."/>
            <person name="Kodira C."/>
            <person name="Winer R."/>
            <person name="Knight J.R."/>
            <person name="Mullikin J.C."/>
            <person name="Meader S.J."/>
            <person name="Ponting C.P."/>
            <person name="Lunter G."/>
            <person name="Higashino S."/>
            <person name="Hobolth A."/>
            <person name="Dutheil J."/>
            <person name="Karakoc E."/>
            <person name="Alkan C."/>
            <person name="Sajjadian S."/>
            <person name="Catacchio C.R."/>
            <person name="Ventura M."/>
            <person name="Marques-Bonet T."/>
            <person name="Eichler E.E."/>
            <person name="Andre C."/>
            <person name="Atencia R."/>
            <person name="Mugisha L."/>
            <person name="Junhold J."/>
            <person name="Patterson N."/>
            <person name="Siebauer M."/>
            <person name="Good J.M."/>
            <person name="Fischer A."/>
            <person name="Ptak S.E."/>
            <person name="Lachmann M."/>
            <person name="Symer D.E."/>
            <person name="Mailund T."/>
            <person name="Schierup M.H."/>
            <person name="Andres A.M."/>
            <person name="Kelso J."/>
            <person name="Paabo S."/>
        </authorList>
    </citation>
    <scope>NUCLEOTIDE SEQUENCE [LARGE SCALE GENOMIC DNA]</scope>
</reference>
<dbReference type="AlphaFoldDB" id="A0A2R9BQX3"/>
<protein>
    <submittedName>
        <fullName evidence="14">Gasdermin D</fullName>
    </submittedName>
</protein>
<dbReference type="GO" id="GO:0046513">
    <property type="term" value="P:ceramide biosynthetic process"/>
    <property type="evidence" value="ECO:0007669"/>
    <property type="project" value="Ensembl"/>
</dbReference>
<dbReference type="GO" id="GO:0050829">
    <property type="term" value="P:defense response to Gram-negative bacterium"/>
    <property type="evidence" value="ECO:0007669"/>
    <property type="project" value="Ensembl"/>
</dbReference>
<keyword evidence="5" id="KW-1003">Cell membrane</keyword>
<keyword evidence="11" id="KW-0449">Lipoprotein</keyword>
<dbReference type="GO" id="GO:0022829">
    <property type="term" value="F:wide pore channel activity"/>
    <property type="evidence" value="ECO:0007669"/>
    <property type="project" value="Ensembl"/>
</dbReference>
<keyword evidence="4" id="KW-1134">Transmembrane beta strand</keyword>
<dbReference type="GO" id="GO:0044546">
    <property type="term" value="P:NLRP3 inflammasome complex assembly"/>
    <property type="evidence" value="ECO:0007669"/>
    <property type="project" value="Ensembl"/>
</dbReference>
<evidence type="ECO:0000259" key="13">
    <source>
        <dbReference type="Pfam" id="PF17708"/>
    </source>
</evidence>
<evidence type="ECO:0000313" key="15">
    <source>
        <dbReference type="Proteomes" id="UP000240080"/>
    </source>
</evidence>
<keyword evidence="6" id="KW-0963">Cytoplasm</keyword>
<keyword evidence="10" id="KW-0564">Palmitate</keyword>
<dbReference type="EMBL" id="AJFE02066518">
    <property type="status" value="NOT_ANNOTATED_CDS"/>
    <property type="molecule type" value="Genomic_DNA"/>
</dbReference>
<dbReference type="Pfam" id="PF04598">
    <property type="entry name" value="Gasdermin"/>
    <property type="match status" value="1"/>
</dbReference>
<dbReference type="GeneTree" id="ENSGT00950000183140"/>
<dbReference type="STRING" id="9597.ENSPPAP00000032067"/>
<evidence type="ECO:0000256" key="5">
    <source>
        <dbReference type="ARBA" id="ARBA00022475"/>
    </source>
</evidence>
<dbReference type="GO" id="GO:0005654">
    <property type="term" value="C:nucleoplasm"/>
    <property type="evidence" value="ECO:0007669"/>
    <property type="project" value="Ensembl"/>
</dbReference>
<accession>A0A2R9BQX3</accession>
<dbReference type="PANTHER" id="PTHR16399:SF15">
    <property type="entry name" value="GASDERMIN-D"/>
    <property type="match status" value="1"/>
</dbReference>
<dbReference type="GO" id="GO:0050830">
    <property type="term" value="P:defense response to Gram-positive bacterium"/>
    <property type="evidence" value="ECO:0007669"/>
    <property type="project" value="Ensembl"/>
</dbReference>
<comment type="subcellular location">
    <subcellularLocation>
        <location evidence="2">Cell membrane</location>
        <topology evidence="2">Multi-pass membrane protein</topology>
    </subcellularLocation>
    <subcellularLocation>
        <location evidence="1">Cytoplasm</location>
    </subcellularLocation>
</comment>
<keyword evidence="8" id="KW-0812">Transmembrane</keyword>
<evidence type="ECO:0000313" key="14">
    <source>
        <dbReference type="Ensembl" id="ENSPPAP00000032067.1"/>
    </source>
</evidence>
<feature type="domain" description="Gasdermin pore forming" evidence="12">
    <location>
        <begin position="53"/>
        <end position="291"/>
    </location>
</feature>
<proteinExistence type="inferred from homology"/>
<evidence type="ECO:0000259" key="12">
    <source>
        <dbReference type="Pfam" id="PF04598"/>
    </source>
</evidence>
<dbReference type="Bgee" id="ENSPPAG00000038919">
    <property type="expression patterns" value="Expressed in liver and 6 other cell types or tissues"/>
</dbReference>
<dbReference type="GO" id="GO:0001778">
    <property type="term" value="P:plasma membrane repair"/>
    <property type="evidence" value="ECO:0007669"/>
    <property type="project" value="Ensembl"/>
</dbReference>
<evidence type="ECO:0000256" key="3">
    <source>
        <dbReference type="ARBA" id="ARBA00009279"/>
    </source>
</evidence>
<dbReference type="GO" id="GO:0070300">
    <property type="term" value="F:phosphatidic acid binding"/>
    <property type="evidence" value="ECO:0007669"/>
    <property type="project" value="Ensembl"/>
</dbReference>
<keyword evidence="7" id="KW-1210">Necrosis</keyword>
<evidence type="ECO:0000256" key="11">
    <source>
        <dbReference type="ARBA" id="ARBA00023288"/>
    </source>
</evidence>
<dbReference type="InterPro" id="IPR007677">
    <property type="entry name" value="Gasdermin"/>
</dbReference>
<dbReference type="GO" id="GO:0072559">
    <property type="term" value="C:NLRP3 inflammasome complex"/>
    <property type="evidence" value="ECO:0007669"/>
    <property type="project" value="Ensembl"/>
</dbReference>
<dbReference type="InterPro" id="IPR041263">
    <property type="entry name" value="Gasdermin_PUB"/>
</dbReference>
<evidence type="ECO:0000256" key="6">
    <source>
        <dbReference type="ARBA" id="ARBA00022490"/>
    </source>
</evidence>
<dbReference type="GO" id="GO:0035655">
    <property type="term" value="P:interleukin-18-mediated signaling pathway"/>
    <property type="evidence" value="ECO:0007669"/>
    <property type="project" value="Ensembl"/>
</dbReference>
<dbReference type="InterPro" id="IPR040460">
    <property type="entry name" value="Gasdermin_pore"/>
</dbReference>
<dbReference type="GO" id="GO:0141201">
    <property type="term" value="P:pyroptotic cell death"/>
    <property type="evidence" value="ECO:0007669"/>
    <property type="project" value="Ensembl"/>
</dbReference>
<dbReference type="GO" id="GO:0046931">
    <property type="term" value="P:pore complex assembly"/>
    <property type="evidence" value="ECO:0007669"/>
    <property type="project" value="Ensembl"/>
</dbReference>
<evidence type="ECO:0000256" key="4">
    <source>
        <dbReference type="ARBA" id="ARBA00022452"/>
    </source>
</evidence>
<dbReference type="GO" id="GO:0009306">
    <property type="term" value="P:protein secretion"/>
    <property type="evidence" value="ECO:0007669"/>
    <property type="project" value="Ensembl"/>
</dbReference>
<dbReference type="GO" id="GO:0051260">
    <property type="term" value="P:protein homooligomerization"/>
    <property type="evidence" value="ECO:0007669"/>
    <property type="project" value="Ensembl"/>
</dbReference>
<feature type="domain" description="Gasdermin PUB" evidence="13">
    <location>
        <begin position="335"/>
        <end position="505"/>
    </location>
</feature>
<organism evidence="14 15">
    <name type="scientific">Pan paniscus</name>
    <name type="common">Pygmy chimpanzee</name>
    <name type="synonym">Bonobo</name>
    <dbReference type="NCBI Taxonomy" id="9597"/>
    <lineage>
        <taxon>Eukaryota</taxon>
        <taxon>Metazoa</taxon>
        <taxon>Chordata</taxon>
        <taxon>Craniata</taxon>
        <taxon>Vertebrata</taxon>
        <taxon>Euteleostomi</taxon>
        <taxon>Mammalia</taxon>
        <taxon>Eutheria</taxon>
        <taxon>Euarchontoglires</taxon>
        <taxon>Primates</taxon>
        <taxon>Haplorrhini</taxon>
        <taxon>Catarrhini</taxon>
        <taxon>Hominidae</taxon>
        <taxon>Pan</taxon>
    </lineage>
</organism>
<dbReference type="GO" id="GO:0005546">
    <property type="term" value="F:phosphatidylinositol-4,5-bisphosphate binding"/>
    <property type="evidence" value="ECO:0007669"/>
    <property type="project" value="Ensembl"/>
</dbReference>
<keyword evidence="15" id="KW-1185">Reference proteome</keyword>
<dbReference type="GO" id="GO:0005886">
    <property type="term" value="C:plasma membrane"/>
    <property type="evidence" value="ECO:0007669"/>
    <property type="project" value="UniProtKB-SubCell"/>
</dbReference>
<dbReference type="GO" id="GO:1901612">
    <property type="term" value="F:cardiolipin binding"/>
    <property type="evidence" value="ECO:0007669"/>
    <property type="project" value="Ensembl"/>
</dbReference>
<dbReference type="GO" id="GO:0070498">
    <property type="term" value="P:interleukin-1-mediated signaling pathway"/>
    <property type="evidence" value="ECO:0007669"/>
    <property type="project" value="Ensembl"/>
</dbReference>
<dbReference type="GO" id="GO:0051604">
    <property type="term" value="P:protein maturation"/>
    <property type="evidence" value="ECO:0007669"/>
    <property type="project" value="Ensembl"/>
</dbReference>
<dbReference type="Proteomes" id="UP000240080">
    <property type="component" value="Chromosome 8"/>
</dbReference>
<evidence type="ECO:0000256" key="7">
    <source>
        <dbReference type="ARBA" id="ARBA00022590"/>
    </source>
</evidence>
<evidence type="ECO:0000256" key="1">
    <source>
        <dbReference type="ARBA" id="ARBA00004496"/>
    </source>
</evidence>
<evidence type="ECO:0000256" key="9">
    <source>
        <dbReference type="ARBA" id="ARBA00023136"/>
    </source>
</evidence>
<keyword evidence="9" id="KW-0472">Membrane</keyword>
<dbReference type="PANTHER" id="PTHR16399">
    <property type="entry name" value="GASDERMIN"/>
    <property type="match status" value="1"/>
</dbReference>
<name>A0A2R9BQX3_PANPA</name>
<dbReference type="GO" id="GO:0031966">
    <property type="term" value="C:mitochondrial membrane"/>
    <property type="evidence" value="ECO:0007669"/>
    <property type="project" value="Ensembl"/>
</dbReference>
<evidence type="ECO:0000256" key="10">
    <source>
        <dbReference type="ARBA" id="ARBA00023139"/>
    </source>
</evidence>
<dbReference type="Ensembl" id="ENSPPAT00000054933.1">
    <property type="protein sequence ID" value="ENSPPAP00000032067.1"/>
    <property type="gene ID" value="ENSPPAG00000038919.1"/>
</dbReference>
<sequence length="533" mass="57982">SGRASWAGPASGCSFSFSSGHLQLLLAGRLPGRADAPDAPPSGRRRSRSMGSAFERVVRRVVQELDHGGEFIPVTSLQSSTGFQPYCLVVRKPSSSWFWKPRYKCVNLSIKDILEPDTPEPDVQRGRSFHFYDAMDGQIQGSVELAAPGQAKIAGGAAVSDSSSTSMNVYSLSVDPNTWQTLLHERHLRQPEHKVLQQLRSRGDNVYVVTEVLQTQKEVEVTRTHKREGSGRFSLPGAMCLQGEGQGHLSQKKTVTIPSGSILAFRVAQLVIDSDLDVLLFPDKKQRTFQPPPTGHKRSTSEGAWPQLPSGLSMMRCLHNFLTDGVPAEGAFTEDFQGLRAEVETISKELERLDRELCQLLLKGLEGVLRDQLALRALEEALEQGQSLGPVEPLDGPAGAVLECLVFSSGMLVLELAIPVVYLLGALTMLSETQHKLLAEALESQTLLGPLELVGSLLEQSAPWQERSTMSLPPGLLGSSWGEGAPAWVLLDECGLELGEDTPHVCWEPQAQGRMCALYASLALLSGLSQEPH</sequence>
<evidence type="ECO:0000256" key="8">
    <source>
        <dbReference type="ARBA" id="ARBA00022692"/>
    </source>
</evidence>